<dbReference type="Pfam" id="PF08494">
    <property type="entry name" value="DEAD_assoc"/>
    <property type="match status" value="1"/>
</dbReference>
<dbReference type="Pfam" id="PF00270">
    <property type="entry name" value="DEAD"/>
    <property type="match status" value="1"/>
</dbReference>
<evidence type="ECO:0000256" key="3">
    <source>
        <dbReference type="ARBA" id="ARBA00022801"/>
    </source>
</evidence>
<reference evidence="12" key="1">
    <citation type="submission" date="2015-03" db="EMBL/GenBank/DDBJ databases">
        <title>Metagenome Sequencing of an Archaeal-Dominated Microbial Community from a Hot Spring at the Los Azufres Geothermal Field, Mexico.</title>
        <authorList>
            <person name="Servin-Garciduenas L.E."/>
            <person name="Martinez-Romero E."/>
        </authorList>
    </citation>
    <scope>NUCLEOTIDE SEQUENCE [LARGE SCALE GENOMIC DNA]</scope>
    <source>
        <strain evidence="12">AZ1-454</strain>
    </source>
</reference>
<keyword evidence="3" id="KW-0378">Hydrolase</keyword>
<keyword evidence="6" id="KW-0238">DNA-binding</keyword>
<gene>
    <name evidence="13" type="ORF">TQ35_002775</name>
    <name evidence="12" type="ORF">TQ35_02890</name>
</gene>
<evidence type="ECO:0000313" key="12">
    <source>
        <dbReference type="EMBL" id="KJR79253.1"/>
    </source>
</evidence>
<dbReference type="GO" id="GO:0016887">
    <property type="term" value="F:ATP hydrolysis activity"/>
    <property type="evidence" value="ECO:0007669"/>
    <property type="project" value="TreeGrafter"/>
</dbReference>
<keyword evidence="4 12" id="KW-0347">Helicase</keyword>
<dbReference type="PIRSF" id="PIRSF037307">
    <property type="entry name" value="Lhr-like_helic_prd"/>
    <property type="match status" value="1"/>
</dbReference>
<evidence type="ECO:0000256" key="9">
    <source>
        <dbReference type="ARBA" id="ARBA00093467"/>
    </source>
</evidence>
<dbReference type="InterPro" id="IPR011545">
    <property type="entry name" value="DEAD/DEAH_box_helicase_dom"/>
</dbReference>
<dbReference type="InterPro" id="IPR045628">
    <property type="entry name" value="Lhr_WH_dom"/>
</dbReference>
<dbReference type="InterPro" id="IPR017170">
    <property type="entry name" value="Lhr-like"/>
</dbReference>
<dbReference type="GO" id="GO:0005524">
    <property type="term" value="F:ATP binding"/>
    <property type="evidence" value="ECO:0007669"/>
    <property type="project" value="UniProtKB-KW"/>
</dbReference>
<dbReference type="Gene3D" id="3.40.50.300">
    <property type="entry name" value="P-loop containing nucleotide triphosphate hydrolases"/>
    <property type="match status" value="2"/>
</dbReference>
<keyword evidence="2" id="KW-0227">DNA damage</keyword>
<reference evidence="13" key="2">
    <citation type="submission" date="2022-05" db="EMBL/GenBank/DDBJ databases">
        <title>Metagenome Sequencing of an Archaeal-Dominated Microbial Community from a Hot Spring at the Los Azufres Geothermal Field, Mexico.</title>
        <authorList>
            <person name="Marin-Paredes R."/>
            <person name="Martinez-Romero E."/>
            <person name="Servin-Garciduenas L.E."/>
        </authorList>
    </citation>
    <scope>NUCLEOTIDE SEQUENCE</scope>
    <source>
        <strain evidence="13">AZ1-454</strain>
    </source>
</reference>
<evidence type="ECO:0000256" key="5">
    <source>
        <dbReference type="ARBA" id="ARBA00022840"/>
    </source>
</evidence>
<dbReference type="InterPro" id="IPR027417">
    <property type="entry name" value="P-loop_NTPase"/>
</dbReference>
<dbReference type="InterPro" id="IPR001650">
    <property type="entry name" value="Helicase_C-like"/>
</dbReference>
<dbReference type="Pfam" id="PF19306">
    <property type="entry name" value="WHD_Lhr"/>
    <property type="match status" value="1"/>
</dbReference>
<dbReference type="PROSITE" id="PS51192">
    <property type="entry name" value="HELICASE_ATP_BIND_1"/>
    <property type="match status" value="1"/>
</dbReference>
<evidence type="ECO:0000259" key="10">
    <source>
        <dbReference type="PROSITE" id="PS51192"/>
    </source>
</evidence>
<dbReference type="SUPFAM" id="SSF52540">
    <property type="entry name" value="P-loop containing nucleoside triphosphate hydrolases"/>
    <property type="match status" value="1"/>
</dbReference>
<keyword evidence="8" id="KW-0413">Isomerase</keyword>
<dbReference type="PANTHER" id="PTHR47962:SF5">
    <property type="entry name" value="ATP-DEPENDENT HELICASE LHR-RELATED"/>
    <property type="match status" value="1"/>
</dbReference>
<evidence type="ECO:0000256" key="4">
    <source>
        <dbReference type="ARBA" id="ARBA00022806"/>
    </source>
</evidence>
<dbReference type="InterPro" id="IPR014001">
    <property type="entry name" value="Helicase_ATP-bd"/>
</dbReference>
<organism evidence="12">
    <name type="scientific">Candidatus Aramenus sulfurataquae</name>
    <dbReference type="NCBI Taxonomy" id="1326980"/>
    <lineage>
        <taxon>Archaea</taxon>
        <taxon>Thermoproteota</taxon>
        <taxon>Thermoprotei</taxon>
        <taxon>Sulfolobales</taxon>
        <taxon>Sulfolobaceae</taxon>
        <taxon>Candidatus Aramenus</taxon>
    </lineage>
</organism>
<name>A0A0F2LNT9_9CREN</name>
<feature type="domain" description="Helicase ATP-binding" evidence="10">
    <location>
        <begin position="27"/>
        <end position="204"/>
    </location>
</feature>
<dbReference type="EMBL" id="JZWS02000001">
    <property type="protein sequence ID" value="MCL7343482.1"/>
    <property type="molecule type" value="Genomic_DNA"/>
</dbReference>
<dbReference type="GO" id="GO:0004386">
    <property type="term" value="F:helicase activity"/>
    <property type="evidence" value="ECO:0007669"/>
    <property type="project" value="UniProtKB-KW"/>
</dbReference>
<dbReference type="InterPro" id="IPR013701">
    <property type="entry name" value="Lhr-like_DEAD/DEAH_assoc"/>
</dbReference>
<dbReference type="SMART" id="SM00487">
    <property type="entry name" value="DEXDc"/>
    <property type="match status" value="1"/>
</dbReference>
<dbReference type="AlphaFoldDB" id="A0A0F2LNT9"/>
<dbReference type="InterPro" id="IPR052511">
    <property type="entry name" value="ATP-dep_Helicase"/>
</dbReference>
<keyword evidence="1" id="KW-0547">Nucleotide-binding</keyword>
<dbReference type="GO" id="GO:0140097">
    <property type="term" value="F:catalytic activity, acting on DNA"/>
    <property type="evidence" value="ECO:0007669"/>
    <property type="project" value="UniProtKB-ARBA"/>
</dbReference>
<dbReference type="PATRIC" id="fig|1326980.8.peg.421"/>
<evidence type="ECO:0000313" key="13">
    <source>
        <dbReference type="EMBL" id="MCL7343482.1"/>
    </source>
</evidence>
<dbReference type="EMBL" id="JZWS01000014">
    <property type="protein sequence ID" value="KJR79253.1"/>
    <property type="molecule type" value="Genomic_DNA"/>
</dbReference>
<keyword evidence="7" id="KW-0234">DNA repair</keyword>
<protein>
    <submittedName>
        <fullName evidence="12 13">Helicase</fullName>
    </submittedName>
</protein>
<accession>A0A0F2LNT9</accession>
<proteinExistence type="inferred from homology"/>
<dbReference type="GO" id="GO:0003677">
    <property type="term" value="F:DNA binding"/>
    <property type="evidence" value="ECO:0007669"/>
    <property type="project" value="UniProtKB-KW"/>
</dbReference>
<dbReference type="Pfam" id="PF00271">
    <property type="entry name" value="Helicase_C"/>
    <property type="match status" value="1"/>
</dbReference>
<comment type="caution">
    <text evidence="12">The sequence shown here is derived from an EMBL/GenBank/DDBJ whole genome shotgun (WGS) entry which is preliminary data.</text>
</comment>
<evidence type="ECO:0000256" key="8">
    <source>
        <dbReference type="ARBA" id="ARBA00023235"/>
    </source>
</evidence>
<dbReference type="PROSITE" id="PS51194">
    <property type="entry name" value="HELICASE_CTER"/>
    <property type="match status" value="1"/>
</dbReference>
<dbReference type="PANTHER" id="PTHR47962">
    <property type="entry name" value="ATP-DEPENDENT HELICASE LHR-RELATED-RELATED"/>
    <property type="match status" value="1"/>
</dbReference>
<evidence type="ECO:0000256" key="2">
    <source>
        <dbReference type="ARBA" id="ARBA00022763"/>
    </source>
</evidence>
<evidence type="ECO:0000259" key="11">
    <source>
        <dbReference type="PROSITE" id="PS51194"/>
    </source>
</evidence>
<comment type="similarity">
    <text evidence="9">Belongs to the Lhr helicase family. Lhr-Core subfamily.</text>
</comment>
<evidence type="ECO:0000256" key="1">
    <source>
        <dbReference type="ARBA" id="ARBA00022741"/>
    </source>
</evidence>
<keyword evidence="5" id="KW-0067">ATP-binding</keyword>
<dbReference type="SMART" id="SM00490">
    <property type="entry name" value="HELICc"/>
    <property type="match status" value="1"/>
</dbReference>
<evidence type="ECO:0000256" key="7">
    <source>
        <dbReference type="ARBA" id="ARBA00023204"/>
    </source>
</evidence>
<sequence length="902" mass="102137">MLTPSDFVKALREIGYTSLTPVQKLAMPKVLSGKDTLIVAPTGSGKTEAAIIPLFYKIWENRPSKISLLYFTPLRALNRDLEIRLKKLGNALGITVMTRHGDTTERQRKEILKSPPDALITTPETFQYLLVNKNYLQLFDNVKWVVVDELQEMLDEKRGYELSVLLYRLKRVSKNKVQTIGLSATIGDVELAKRYLSNSDVELVKADIAKEYRIDLVVPKVDEKMIGEIGNTDPYLFSRLEMVKEIVQSNSPVLIFTNTRETAEFLASELQSRYNLKVAVHHGSLSREVREGIEREFKEGNLDALVATSSLELGIDIGRIGLVIQYMSPRQVIRLLQRVGRSGHSIGKVSRGVVIPGDYVYDVLECKAIIDLSREGYLESPSTEQNPLDVLAHEIAGMVLQGMSDLYEIVSVVKESVYFKRLTDEEVRKVLDYMESARIVKQRDGRLVPGHRLWKYYYGTNMIPDSIRSYSVVNVANNAEIGKLDEEFAAMLEEDSVFVLGGKLWKVVSVENGRIFVDKAELKKGVLPSWFGESIPVEKEVAKRVYSYLVEAISGKGSELEEVNRVAEEYKRRGYPELRYNDILVEVMGDLLVVHSPFGSKGNNTLGALLSFYLSRIKGIRNSYRNDPYHIVIASVLPISREEIAEALSRLKALRDEEAVEIVKRAIIESPQFKWKLYTEAERFGAIDPDSEAVVSSTLLKQFTDTVIGEEAIKELMVKSHDLSVIHDLKEYNWIVVNSPSPSPLAKEFLERLLVTDAEETPVMLEVFKRRLLTKQVKLICLVCGWNREVKVESAPEKCEKCGSVFLAATYVEDKDSLEVVRKAIKGEKMKRGEVKKLEELRTVASLFSQYKRSALMALAVRGVGPSNLGRALSRLSDGEEAFLKGLLEEEKRFLRNRKYWQ</sequence>
<feature type="domain" description="Helicase C-terminal" evidence="11">
    <location>
        <begin position="239"/>
        <end position="388"/>
    </location>
</feature>
<evidence type="ECO:0000256" key="6">
    <source>
        <dbReference type="ARBA" id="ARBA00023125"/>
    </source>
</evidence>
<dbReference type="GO" id="GO:0006281">
    <property type="term" value="P:DNA repair"/>
    <property type="evidence" value="ECO:0007669"/>
    <property type="project" value="UniProtKB-KW"/>
</dbReference>